<name>A0ABP9R1T4_9RHOO</name>
<feature type="binding site" evidence="8">
    <location>
        <begin position="27"/>
        <end position="32"/>
    </location>
    <ligand>
        <name>ATP</name>
        <dbReference type="ChEBI" id="CHEBI:30616"/>
    </ligand>
</feature>
<evidence type="ECO:0000313" key="10">
    <source>
        <dbReference type="EMBL" id="GAA5170561.1"/>
    </source>
</evidence>
<comment type="similarity">
    <text evidence="8">Belongs to the tRNA(Ile)-lysidine synthase family.</text>
</comment>
<evidence type="ECO:0000313" key="11">
    <source>
        <dbReference type="Proteomes" id="UP001500547"/>
    </source>
</evidence>
<dbReference type="SUPFAM" id="SSF52402">
    <property type="entry name" value="Adenine nucleotide alpha hydrolases-like"/>
    <property type="match status" value="1"/>
</dbReference>
<protein>
    <recommendedName>
        <fullName evidence="8">tRNA(Ile)-lysidine synthase</fullName>
        <ecNumber evidence="8">6.3.4.19</ecNumber>
    </recommendedName>
    <alternativeName>
        <fullName evidence="8">tRNA(Ile)-2-lysyl-cytidine synthase</fullName>
    </alternativeName>
    <alternativeName>
        <fullName evidence="8">tRNA(Ile)-lysidine synthetase</fullName>
    </alternativeName>
</protein>
<dbReference type="Pfam" id="PF11734">
    <property type="entry name" value="TilS_C"/>
    <property type="match status" value="1"/>
</dbReference>
<dbReference type="Pfam" id="PF09179">
    <property type="entry name" value="TilS"/>
    <property type="match status" value="1"/>
</dbReference>
<evidence type="ECO:0000256" key="4">
    <source>
        <dbReference type="ARBA" id="ARBA00022694"/>
    </source>
</evidence>
<keyword evidence="5 8" id="KW-0547">Nucleotide-binding</keyword>
<comment type="caution">
    <text evidence="10">The sequence shown here is derived from an EMBL/GenBank/DDBJ whole genome shotgun (WGS) entry which is preliminary data.</text>
</comment>
<gene>
    <name evidence="8 10" type="primary">tilS</name>
    <name evidence="10" type="ORF">GCM10025770_33720</name>
</gene>
<keyword evidence="2 8" id="KW-0963">Cytoplasm</keyword>
<evidence type="ECO:0000256" key="8">
    <source>
        <dbReference type="HAMAP-Rule" id="MF_01161"/>
    </source>
</evidence>
<dbReference type="InterPro" id="IPR012795">
    <property type="entry name" value="tRNA_Ile_lys_synt_N"/>
</dbReference>
<dbReference type="Gene3D" id="3.40.50.620">
    <property type="entry name" value="HUPs"/>
    <property type="match status" value="1"/>
</dbReference>
<comment type="domain">
    <text evidence="8">The N-terminal region contains the highly conserved SGGXDS motif, predicted to be a P-loop motif involved in ATP binding.</text>
</comment>
<evidence type="ECO:0000256" key="5">
    <source>
        <dbReference type="ARBA" id="ARBA00022741"/>
    </source>
</evidence>
<comment type="catalytic activity">
    <reaction evidence="7 8">
        <text>cytidine(34) in tRNA(Ile2) + L-lysine + ATP = lysidine(34) in tRNA(Ile2) + AMP + diphosphate + H(+)</text>
        <dbReference type="Rhea" id="RHEA:43744"/>
        <dbReference type="Rhea" id="RHEA-COMP:10625"/>
        <dbReference type="Rhea" id="RHEA-COMP:10670"/>
        <dbReference type="ChEBI" id="CHEBI:15378"/>
        <dbReference type="ChEBI" id="CHEBI:30616"/>
        <dbReference type="ChEBI" id="CHEBI:32551"/>
        <dbReference type="ChEBI" id="CHEBI:33019"/>
        <dbReference type="ChEBI" id="CHEBI:82748"/>
        <dbReference type="ChEBI" id="CHEBI:83665"/>
        <dbReference type="ChEBI" id="CHEBI:456215"/>
        <dbReference type="EC" id="6.3.4.19"/>
    </reaction>
</comment>
<reference evidence="11" key="1">
    <citation type="journal article" date="2019" name="Int. J. Syst. Evol. Microbiol.">
        <title>The Global Catalogue of Microorganisms (GCM) 10K type strain sequencing project: providing services to taxonomists for standard genome sequencing and annotation.</title>
        <authorList>
            <consortium name="The Broad Institute Genomics Platform"/>
            <consortium name="The Broad Institute Genome Sequencing Center for Infectious Disease"/>
            <person name="Wu L."/>
            <person name="Ma J."/>
        </authorList>
    </citation>
    <scope>NUCLEOTIDE SEQUENCE [LARGE SCALE GENOMIC DNA]</scope>
    <source>
        <strain evidence="11">JCM 18715</strain>
    </source>
</reference>
<feature type="domain" description="Lysidine-tRNA(Ile) synthetase C-terminal" evidence="9">
    <location>
        <begin position="352"/>
        <end position="425"/>
    </location>
</feature>
<dbReference type="InterPro" id="IPR012094">
    <property type="entry name" value="tRNA_Ile_lys_synt"/>
</dbReference>
<dbReference type="InterPro" id="IPR014729">
    <property type="entry name" value="Rossmann-like_a/b/a_fold"/>
</dbReference>
<dbReference type="PANTHER" id="PTHR43033:SF1">
    <property type="entry name" value="TRNA(ILE)-LYSIDINE SYNTHASE-RELATED"/>
    <property type="match status" value="1"/>
</dbReference>
<evidence type="ECO:0000256" key="7">
    <source>
        <dbReference type="ARBA" id="ARBA00048539"/>
    </source>
</evidence>
<evidence type="ECO:0000259" key="9">
    <source>
        <dbReference type="SMART" id="SM00977"/>
    </source>
</evidence>
<dbReference type="SUPFAM" id="SSF82829">
    <property type="entry name" value="MesJ substrate recognition domain-like"/>
    <property type="match status" value="1"/>
</dbReference>
<dbReference type="EC" id="6.3.4.19" evidence="8"/>
<comment type="function">
    <text evidence="8">Ligates lysine onto the cytidine present at position 34 of the AUA codon-specific tRNA(Ile) that contains the anticodon CAU, in an ATP-dependent manner. Cytidine is converted to lysidine, thus changing the amino acid specificity of the tRNA from methionine to isoleucine.</text>
</comment>
<dbReference type="NCBIfam" id="TIGR02432">
    <property type="entry name" value="lysidine_TilS_N"/>
    <property type="match status" value="1"/>
</dbReference>
<accession>A0ABP9R1T4</accession>
<dbReference type="CDD" id="cd01992">
    <property type="entry name" value="TilS_N"/>
    <property type="match status" value="1"/>
</dbReference>
<comment type="subcellular location">
    <subcellularLocation>
        <location evidence="1 8">Cytoplasm</location>
    </subcellularLocation>
</comment>
<dbReference type="RefSeq" id="WP_345534282.1">
    <property type="nucleotide sequence ID" value="NZ_BAABLD010000017.1"/>
</dbReference>
<dbReference type="InterPro" id="IPR012796">
    <property type="entry name" value="Lysidine-tRNA-synth_C"/>
</dbReference>
<dbReference type="EMBL" id="BAABLD010000017">
    <property type="protein sequence ID" value="GAA5170561.1"/>
    <property type="molecule type" value="Genomic_DNA"/>
</dbReference>
<dbReference type="PANTHER" id="PTHR43033">
    <property type="entry name" value="TRNA(ILE)-LYSIDINE SYNTHASE-RELATED"/>
    <property type="match status" value="1"/>
</dbReference>
<dbReference type="InterPro" id="IPR015262">
    <property type="entry name" value="tRNA_Ile_lys_synt_subst-bd"/>
</dbReference>
<dbReference type="Gene3D" id="1.20.59.20">
    <property type="match status" value="1"/>
</dbReference>
<keyword evidence="3 8" id="KW-0436">Ligase</keyword>
<sequence length="441" mass="48100">MPPENLSSRLQAALAVHAEQRLCVGFSGGLDSSVLLHLLAKLAPVCGFSVSALHVHHGLSPHADDWAAHCERVALSLNVSLAVQRVQVTVAGEGLEAAARTARHVAFAGVDCDWIVLAHHRGDQAETVLHRLMRGTGVHGVGAMRARDEARRLLRPLLDVPRSALEAYARARGLHWIEDESNTDTALTRNFLRREVLPVWSARQPALEANLARAAGLFAEGALLLDELAAEDALRVAPGEADSLLRLRALSVPRARNLLRHLLVRACGLSPEADRLGEALRQLCEAQEGVRLVLVEQALCAWRERFWLEAAVQAEPVPQVWQGEASLPWGAGVVRFAQDRGPRALRIAPGAVRIATRAGGERLRPLMDGPSRAFKQLAQEADIPPWQRDGLPCLWQGNDLLWIGGLGVAAEHCCAPDEQGWQVAWVPWSDQGQRKSPGRRL</sequence>
<dbReference type="HAMAP" id="MF_01161">
    <property type="entry name" value="tRNA_Ile_lys_synt"/>
    <property type="match status" value="1"/>
</dbReference>
<dbReference type="SMART" id="SM00977">
    <property type="entry name" value="TilS_C"/>
    <property type="match status" value="1"/>
</dbReference>
<evidence type="ECO:0000256" key="3">
    <source>
        <dbReference type="ARBA" id="ARBA00022598"/>
    </source>
</evidence>
<evidence type="ECO:0000256" key="1">
    <source>
        <dbReference type="ARBA" id="ARBA00004496"/>
    </source>
</evidence>
<dbReference type="SUPFAM" id="SSF56037">
    <property type="entry name" value="PheT/TilS domain"/>
    <property type="match status" value="1"/>
</dbReference>
<keyword evidence="11" id="KW-1185">Reference proteome</keyword>
<dbReference type="NCBIfam" id="TIGR02433">
    <property type="entry name" value="lysidine_TilS_C"/>
    <property type="match status" value="1"/>
</dbReference>
<organism evidence="10 11">
    <name type="scientific">Viridibacterium curvum</name>
    <dbReference type="NCBI Taxonomy" id="1101404"/>
    <lineage>
        <taxon>Bacteria</taxon>
        <taxon>Pseudomonadati</taxon>
        <taxon>Pseudomonadota</taxon>
        <taxon>Betaproteobacteria</taxon>
        <taxon>Rhodocyclales</taxon>
        <taxon>Rhodocyclaceae</taxon>
        <taxon>Viridibacterium</taxon>
    </lineage>
</organism>
<keyword evidence="4 8" id="KW-0819">tRNA processing</keyword>
<dbReference type="InterPro" id="IPR011063">
    <property type="entry name" value="TilS/TtcA_N"/>
</dbReference>
<keyword evidence="6 8" id="KW-0067">ATP-binding</keyword>
<evidence type="ECO:0000256" key="6">
    <source>
        <dbReference type="ARBA" id="ARBA00022840"/>
    </source>
</evidence>
<proteinExistence type="inferred from homology"/>
<dbReference type="Pfam" id="PF01171">
    <property type="entry name" value="ATP_bind_3"/>
    <property type="match status" value="1"/>
</dbReference>
<dbReference type="Proteomes" id="UP001500547">
    <property type="component" value="Unassembled WGS sequence"/>
</dbReference>
<evidence type="ECO:0000256" key="2">
    <source>
        <dbReference type="ARBA" id="ARBA00022490"/>
    </source>
</evidence>